<dbReference type="EMBL" id="BARU01006998">
    <property type="protein sequence ID" value="GAH39869.1"/>
    <property type="molecule type" value="Genomic_DNA"/>
</dbReference>
<comment type="caution">
    <text evidence="1">The sequence shown here is derived from an EMBL/GenBank/DDBJ whole genome shotgun (WGS) entry which is preliminary data.</text>
</comment>
<reference evidence="1" key="1">
    <citation type="journal article" date="2014" name="Front. Microbiol.">
        <title>High frequency of phylogenetically diverse reductive dehalogenase-homologous genes in deep subseafloor sedimentary metagenomes.</title>
        <authorList>
            <person name="Kawai M."/>
            <person name="Futagami T."/>
            <person name="Toyoda A."/>
            <person name="Takaki Y."/>
            <person name="Nishi S."/>
            <person name="Hori S."/>
            <person name="Arai W."/>
            <person name="Tsubouchi T."/>
            <person name="Morono Y."/>
            <person name="Uchiyama I."/>
            <person name="Ito T."/>
            <person name="Fujiyama A."/>
            <person name="Inagaki F."/>
            <person name="Takami H."/>
        </authorList>
    </citation>
    <scope>NUCLEOTIDE SEQUENCE</scope>
    <source>
        <strain evidence="1">Expedition CK06-06</strain>
    </source>
</reference>
<evidence type="ECO:0000313" key="1">
    <source>
        <dbReference type="EMBL" id="GAH39869.1"/>
    </source>
</evidence>
<protein>
    <submittedName>
        <fullName evidence="1">Uncharacterized protein</fullName>
    </submittedName>
</protein>
<name>X1GE27_9ZZZZ</name>
<dbReference type="AlphaFoldDB" id="X1GE27"/>
<proteinExistence type="predicted"/>
<accession>X1GE27</accession>
<sequence>MSSKIQLVIDRGILEEDPDGVLWLSARAKDIIATIEKDEALMAIIEERATDEEDARVGFWTLVFMRCCGKMSSEELDDGVNALTGWYQGTKEKRLKDWSMGLRLR</sequence>
<gene>
    <name evidence="1" type="ORF">S03H2_13797</name>
</gene>
<organism evidence="1">
    <name type="scientific">marine sediment metagenome</name>
    <dbReference type="NCBI Taxonomy" id="412755"/>
    <lineage>
        <taxon>unclassified sequences</taxon>
        <taxon>metagenomes</taxon>
        <taxon>ecological metagenomes</taxon>
    </lineage>
</organism>